<protein>
    <submittedName>
        <fullName evidence="2">Heparan sulfate glucosamine 3-O-sulfotransferase 3A1-like</fullName>
    </submittedName>
</protein>
<organism evidence="2 3">
    <name type="scientific">Platysternon megacephalum</name>
    <name type="common">big-headed turtle</name>
    <dbReference type="NCBI Taxonomy" id="55544"/>
    <lineage>
        <taxon>Eukaryota</taxon>
        <taxon>Metazoa</taxon>
        <taxon>Chordata</taxon>
        <taxon>Craniata</taxon>
        <taxon>Vertebrata</taxon>
        <taxon>Euteleostomi</taxon>
        <taxon>Archelosauria</taxon>
        <taxon>Testudinata</taxon>
        <taxon>Testudines</taxon>
        <taxon>Cryptodira</taxon>
        <taxon>Durocryptodira</taxon>
        <taxon>Testudinoidea</taxon>
        <taxon>Platysternidae</taxon>
        <taxon>Platysternon</taxon>
    </lineage>
</organism>
<sequence length="125" mass="13136">MSPATEPQHWCAREPLEQGLWSAGRRRAWGLFQISPHHPDSSPRASGESAQPLALPWGSLRLGLNSQIALRGAGLAALETIPPAGTVRAAQGKLPHQRAPAPPAPWLTPSLLGLSAHGASGGQRQ</sequence>
<comment type="caution">
    <text evidence="2">The sequence shown here is derived from an EMBL/GenBank/DDBJ whole genome shotgun (WGS) entry which is preliminary data.</text>
</comment>
<keyword evidence="3" id="KW-1185">Reference proteome</keyword>
<keyword evidence="2" id="KW-0808">Transferase</keyword>
<evidence type="ECO:0000313" key="3">
    <source>
        <dbReference type="Proteomes" id="UP000297703"/>
    </source>
</evidence>
<name>A0A4D9E5N4_9SAUR</name>
<evidence type="ECO:0000256" key="1">
    <source>
        <dbReference type="SAM" id="MobiDB-lite"/>
    </source>
</evidence>
<proteinExistence type="predicted"/>
<reference evidence="2 3" key="2">
    <citation type="submission" date="2019-04" db="EMBL/GenBank/DDBJ databases">
        <title>The genome sequence of big-headed turtle.</title>
        <authorList>
            <person name="Gong S."/>
        </authorList>
    </citation>
    <scope>NUCLEOTIDE SEQUENCE [LARGE SCALE GENOMIC DNA]</scope>
    <source>
        <strain evidence="2">DO16091913</strain>
        <tissue evidence="2">Muscle</tissue>
    </source>
</reference>
<dbReference type="AlphaFoldDB" id="A0A4D9E5N4"/>
<dbReference type="GO" id="GO:0016740">
    <property type="term" value="F:transferase activity"/>
    <property type="evidence" value="ECO:0007669"/>
    <property type="project" value="UniProtKB-KW"/>
</dbReference>
<dbReference type="Proteomes" id="UP000297703">
    <property type="component" value="Unassembled WGS sequence"/>
</dbReference>
<dbReference type="EMBL" id="QXTE01000112">
    <property type="protein sequence ID" value="TFK05579.1"/>
    <property type="molecule type" value="Genomic_DNA"/>
</dbReference>
<evidence type="ECO:0000313" key="2">
    <source>
        <dbReference type="EMBL" id="TFK05579.1"/>
    </source>
</evidence>
<gene>
    <name evidence="2" type="ORF">DR999_PMT11856</name>
</gene>
<reference evidence="2 3" key="1">
    <citation type="submission" date="2019-04" db="EMBL/GenBank/DDBJ databases">
        <title>Draft genome of the big-headed turtle Platysternon megacephalum.</title>
        <authorList>
            <person name="Gong S."/>
        </authorList>
    </citation>
    <scope>NUCLEOTIDE SEQUENCE [LARGE SCALE GENOMIC DNA]</scope>
    <source>
        <strain evidence="2">DO16091913</strain>
        <tissue evidence="2">Muscle</tissue>
    </source>
</reference>
<feature type="region of interest" description="Disordered" evidence="1">
    <location>
        <begin position="88"/>
        <end position="125"/>
    </location>
</feature>
<accession>A0A4D9E5N4</accession>